<organism evidence="4 5">
    <name type="scientific">Rhynchospora tenuis</name>
    <dbReference type="NCBI Taxonomy" id="198213"/>
    <lineage>
        <taxon>Eukaryota</taxon>
        <taxon>Viridiplantae</taxon>
        <taxon>Streptophyta</taxon>
        <taxon>Embryophyta</taxon>
        <taxon>Tracheophyta</taxon>
        <taxon>Spermatophyta</taxon>
        <taxon>Magnoliopsida</taxon>
        <taxon>Liliopsida</taxon>
        <taxon>Poales</taxon>
        <taxon>Cyperaceae</taxon>
        <taxon>Cyperoideae</taxon>
        <taxon>Rhynchosporeae</taxon>
        <taxon>Rhynchospora</taxon>
    </lineage>
</organism>
<dbReference type="AlphaFoldDB" id="A0AAD5ZVC3"/>
<dbReference type="EMBL" id="JAMRDG010000001">
    <property type="protein sequence ID" value="KAJ3704588.1"/>
    <property type="molecule type" value="Genomic_DNA"/>
</dbReference>
<feature type="domain" description="DUF632" evidence="2">
    <location>
        <begin position="399"/>
        <end position="730"/>
    </location>
</feature>
<keyword evidence="5" id="KW-1185">Reference proteome</keyword>
<evidence type="ECO:0000259" key="2">
    <source>
        <dbReference type="Pfam" id="PF04782"/>
    </source>
</evidence>
<evidence type="ECO:0000259" key="3">
    <source>
        <dbReference type="Pfam" id="PF04783"/>
    </source>
</evidence>
<feature type="region of interest" description="Disordered" evidence="1">
    <location>
        <begin position="455"/>
        <end position="474"/>
    </location>
</feature>
<dbReference type="PANTHER" id="PTHR21450">
    <property type="entry name" value="PROTEIN ALTERED PHOSPHATE STARVATION RESPONSE 1"/>
    <property type="match status" value="1"/>
</dbReference>
<sequence length="815" mass="91018">MGCSASRLQDAEAVQLCKDRKNFIKQALEHRSKFASGHIEYIQSLERVSMALHRFIDGDYKQELLLPFDPYITPPLLAKKRPSFEIHTLDPAKRNFHVARYLRSGGNTSISVQQRPPPVETMRVESHCATENGNAVNLLTETSTAASSVKTDFGEIRYMKSNSHPSVTVQEKHQPAEAIQLESYFPMDSSYVIDGHFFDESSYSNGASSSYDHGSGLGRYPPPSPQNSQWDFFWNPFSSLDNYTYPNPSYSSYDRIVSDDDVVGLQRVREQEGIPELEEDINSVELESAEESDEEEEDTIENETEGESDSIIDSQELVFRPKAPNTGTASTCDNIRQDMKGFQKKGMDSVEVVSDARTGVDVKLKREEREKDLVRDSKKDVEESKPGFTVYMNRRPLCLAEVMREIVLQFQRASDAAHEITGLLEAGQVQSNQLSSTPSDLAAKLLNPVALLRSGSSRSSSSRFFMGSTGSREDAFDTSSCFSDDSSMVSTSHQSTLDRLYVWEKKLYHEVKTGEKIRIEYEKKLQRLRSQDVTGEEPSSVDRTRAALQNLHTRLKVSFHSVQSISRRIETLRDEELYPQLMDLLQGIERMWRAMAECHRIQKRAIDEAKPLIFCSSNSFFAASSNLNPAMSAPPHVGPAAAALEAELRTWRRSFAAWICEQRGYAVAMLGWAQRCCGARQDESGEQIAGCDDDAGRMFRACWRWAQGMDGMSGGGAQVMDGLDFFAAGIGSVCTGLAAQERERERKLEGEGEEGVVQMAGRVVFAGLSVAVSALAEYAAESGERYGVVVRRCKDETESQRSQSPSPSKQTNCKM</sequence>
<evidence type="ECO:0000256" key="1">
    <source>
        <dbReference type="SAM" id="MobiDB-lite"/>
    </source>
</evidence>
<feature type="compositionally biased region" description="Acidic residues" evidence="1">
    <location>
        <begin position="273"/>
        <end position="310"/>
    </location>
</feature>
<dbReference type="Pfam" id="PF04782">
    <property type="entry name" value="DUF632"/>
    <property type="match status" value="1"/>
</dbReference>
<accession>A0AAD5ZVC3</accession>
<dbReference type="InterPro" id="IPR006868">
    <property type="entry name" value="DUF630"/>
</dbReference>
<dbReference type="Pfam" id="PF04783">
    <property type="entry name" value="DUF630"/>
    <property type="match status" value="1"/>
</dbReference>
<feature type="region of interest" description="Disordered" evidence="1">
    <location>
        <begin position="269"/>
        <end position="333"/>
    </location>
</feature>
<feature type="compositionally biased region" description="Low complexity" evidence="1">
    <location>
        <begin position="455"/>
        <end position="470"/>
    </location>
</feature>
<proteinExistence type="predicted"/>
<dbReference type="InterPro" id="IPR006867">
    <property type="entry name" value="DUF632"/>
</dbReference>
<gene>
    <name evidence="4" type="ORF">LUZ61_008293</name>
</gene>
<protein>
    <submittedName>
        <fullName evidence="4">Uncharacterized protein</fullName>
    </submittedName>
</protein>
<reference evidence="4 5" key="1">
    <citation type="journal article" date="2022" name="Cell">
        <title>Repeat-based holocentromeres influence genome architecture and karyotype evolution.</title>
        <authorList>
            <person name="Hofstatter P.G."/>
            <person name="Thangavel G."/>
            <person name="Lux T."/>
            <person name="Neumann P."/>
            <person name="Vondrak T."/>
            <person name="Novak P."/>
            <person name="Zhang M."/>
            <person name="Costa L."/>
            <person name="Castellani M."/>
            <person name="Scott A."/>
            <person name="Toegelov H."/>
            <person name="Fuchs J."/>
            <person name="Mata-Sucre Y."/>
            <person name="Dias Y."/>
            <person name="Vanzela A.L.L."/>
            <person name="Huettel B."/>
            <person name="Almeida C.C.S."/>
            <person name="Simkova H."/>
            <person name="Souza G."/>
            <person name="Pedrosa-Harand A."/>
            <person name="Macas J."/>
            <person name="Mayer K.F.X."/>
            <person name="Houben A."/>
            <person name="Marques A."/>
        </authorList>
    </citation>
    <scope>NUCLEOTIDE SEQUENCE [LARGE SCALE GENOMIC DNA]</scope>
    <source>
        <strain evidence="4">RhyTen1mFocal</strain>
    </source>
</reference>
<comment type="caution">
    <text evidence="4">The sequence shown here is derived from an EMBL/GenBank/DDBJ whole genome shotgun (WGS) entry which is preliminary data.</text>
</comment>
<feature type="region of interest" description="Disordered" evidence="1">
    <location>
        <begin position="794"/>
        <end position="815"/>
    </location>
</feature>
<feature type="domain" description="DUF630" evidence="3">
    <location>
        <begin position="1"/>
        <end position="59"/>
    </location>
</feature>
<evidence type="ECO:0000313" key="5">
    <source>
        <dbReference type="Proteomes" id="UP001210211"/>
    </source>
</evidence>
<evidence type="ECO:0000313" key="4">
    <source>
        <dbReference type="EMBL" id="KAJ3704588.1"/>
    </source>
</evidence>
<name>A0AAD5ZVC3_9POAL</name>
<dbReference type="Proteomes" id="UP001210211">
    <property type="component" value="Unassembled WGS sequence"/>
</dbReference>
<dbReference type="PANTHER" id="PTHR21450:SF3">
    <property type="entry name" value="DUF630 FAMILY PROTEIN (DUF630 AND DUF632)"/>
    <property type="match status" value="1"/>
</dbReference>